<dbReference type="PANTHER" id="PTHR31591">
    <property type="entry name" value="UPF0613 PROTEIN PB24D3.06C"/>
    <property type="match status" value="1"/>
</dbReference>
<gene>
    <name evidence="1" type="ORF">DASC09_049980</name>
</gene>
<dbReference type="InterPro" id="IPR013744">
    <property type="entry name" value="SidJ"/>
</dbReference>
<accession>A0AAV5QS80</accession>
<dbReference type="RefSeq" id="XP_064854669.1">
    <property type="nucleotide sequence ID" value="XM_064998597.1"/>
</dbReference>
<dbReference type="InterPro" id="IPR029058">
    <property type="entry name" value="AB_hydrolase_fold"/>
</dbReference>
<evidence type="ECO:0000313" key="2">
    <source>
        <dbReference type="Proteomes" id="UP001360560"/>
    </source>
</evidence>
<organism evidence="1 2">
    <name type="scientific">Saccharomycopsis crataegensis</name>
    <dbReference type="NCBI Taxonomy" id="43959"/>
    <lineage>
        <taxon>Eukaryota</taxon>
        <taxon>Fungi</taxon>
        <taxon>Dikarya</taxon>
        <taxon>Ascomycota</taxon>
        <taxon>Saccharomycotina</taxon>
        <taxon>Saccharomycetes</taxon>
        <taxon>Saccharomycopsidaceae</taxon>
        <taxon>Saccharomycopsis</taxon>
    </lineage>
</organism>
<dbReference type="Proteomes" id="UP001360560">
    <property type="component" value="Unassembled WGS sequence"/>
</dbReference>
<dbReference type="PANTHER" id="PTHR31591:SF1">
    <property type="entry name" value="UPF0613 PROTEIN PB24D3.06C"/>
    <property type="match status" value="1"/>
</dbReference>
<comment type="caution">
    <text evidence="1">The sequence shown here is derived from an EMBL/GenBank/DDBJ whole genome shotgun (WGS) entry which is preliminary data.</text>
</comment>
<dbReference type="SUPFAM" id="SSF53474">
    <property type="entry name" value="alpha/beta-Hydrolases"/>
    <property type="match status" value="1"/>
</dbReference>
<proteinExistence type="predicted"/>
<keyword evidence="2" id="KW-1185">Reference proteome</keyword>
<protein>
    <submittedName>
        <fullName evidence="1">Uncharacterized protein</fullName>
    </submittedName>
</protein>
<dbReference type="Pfam" id="PF08538">
    <property type="entry name" value="DUF1749"/>
    <property type="match status" value="1"/>
</dbReference>
<dbReference type="Gene3D" id="3.40.50.1820">
    <property type="entry name" value="alpha/beta hydrolase"/>
    <property type="match status" value="1"/>
</dbReference>
<evidence type="ECO:0000313" key="1">
    <source>
        <dbReference type="EMBL" id="GMM37673.1"/>
    </source>
</evidence>
<sequence length="316" mass="34805">MTDLNPYSASLKSPSFEGKIHHFTSRLAAFEFSPTKTPNTLIFIGGLTDGLLTVPYVPYLASQLPSNWSLCQTLISSSYNGWGTGSLKRDAAEIGELVKYLRVNCNKEKIVIMGHSTGTQDVIQYITKFLQSLDNDVELYNVDGGILQAPASDREAISMSLSSQETEEAISEVQAFVKENSNDDSILLPDKYAKIWFGTPITAYRFLALTAPCGDDDFFTSDLLDLPHDHPNSPAQTFGKVNRPLLILPSGDDEFVAKSIDQGERMERWQSFMDAKFKSKYSGVLEGAKHAVGPDSKEGAQDEVAKRVVGFLSELI</sequence>
<dbReference type="AlphaFoldDB" id="A0AAV5QS80"/>
<dbReference type="GeneID" id="90075648"/>
<name>A0AAV5QS80_9ASCO</name>
<reference evidence="1 2" key="1">
    <citation type="journal article" date="2023" name="Elife">
        <title>Identification of key yeast species and microbe-microbe interactions impacting larval growth of Drosophila in the wild.</title>
        <authorList>
            <person name="Mure A."/>
            <person name="Sugiura Y."/>
            <person name="Maeda R."/>
            <person name="Honda K."/>
            <person name="Sakurai N."/>
            <person name="Takahashi Y."/>
            <person name="Watada M."/>
            <person name="Katoh T."/>
            <person name="Gotoh A."/>
            <person name="Gotoh Y."/>
            <person name="Taniguchi I."/>
            <person name="Nakamura K."/>
            <person name="Hayashi T."/>
            <person name="Katayama T."/>
            <person name="Uemura T."/>
            <person name="Hattori Y."/>
        </authorList>
    </citation>
    <scope>NUCLEOTIDE SEQUENCE [LARGE SCALE GENOMIC DNA]</scope>
    <source>
        <strain evidence="1 2">SC-9</strain>
    </source>
</reference>
<dbReference type="EMBL" id="BTFZ01000012">
    <property type="protein sequence ID" value="GMM37673.1"/>
    <property type="molecule type" value="Genomic_DNA"/>
</dbReference>